<protein>
    <submittedName>
        <fullName evidence="5">Hydrogenase maturation protease</fullName>
    </submittedName>
</protein>
<sequence>MRALVAGVGNRYMGDDGFGPRVVERLSELNLPENVEVRDVGLCGFTLAVELDQYDLLVLVDALKMGASAGKIYCEKIEGVIEADLSSITIHDAGVRELLAFAKKIGTLPADVYLVGCEISQITLQEGLSPPVEAAVDDAVRVILRLLYRQSEG</sequence>
<dbReference type="Gene3D" id="3.40.50.1450">
    <property type="entry name" value="HybD-like"/>
    <property type="match status" value="1"/>
</dbReference>
<dbReference type="GO" id="GO:0004190">
    <property type="term" value="F:aspartic-type endopeptidase activity"/>
    <property type="evidence" value="ECO:0007669"/>
    <property type="project" value="UniProtKB-KW"/>
</dbReference>
<comment type="caution">
    <text evidence="5">The sequence shown here is derived from an EMBL/GenBank/DDBJ whole genome shotgun (WGS) entry which is preliminary data.</text>
</comment>
<keyword evidence="3" id="KW-0064">Aspartyl protease</keyword>
<dbReference type="Proteomes" id="UP000185779">
    <property type="component" value="Unassembled WGS sequence"/>
</dbReference>
<evidence type="ECO:0000256" key="3">
    <source>
        <dbReference type="ARBA" id="ARBA00022750"/>
    </source>
</evidence>
<reference evidence="5" key="1">
    <citation type="submission" date="2016-05" db="EMBL/GenBank/DDBJ databases">
        <title>Microbial consortia oxidize butane by reversing methanogenesis.</title>
        <authorList>
            <person name="Laso-Perez R."/>
            <person name="Richter M."/>
            <person name="Wegener G."/>
            <person name="Musat F."/>
        </authorList>
    </citation>
    <scope>NUCLEOTIDE SEQUENCE [LARGE SCALE GENOMIC DNA]</scope>
    <source>
        <strain evidence="5">BOX1</strain>
    </source>
</reference>
<keyword evidence="4" id="KW-0378">Hydrolase</keyword>
<comment type="similarity">
    <text evidence="1">Belongs to the peptidase A31 family.</text>
</comment>
<dbReference type="AlphaFoldDB" id="A0A1F2P5S4"/>
<dbReference type="PANTHER" id="PTHR30302:SF1">
    <property type="entry name" value="HYDROGENASE 2 MATURATION PROTEASE"/>
    <property type="match status" value="1"/>
</dbReference>
<keyword evidence="2 5" id="KW-0645">Protease</keyword>
<accession>A0A1F2P5S4</accession>
<dbReference type="EMBL" id="LYOR01000002">
    <property type="protein sequence ID" value="OFV66493.1"/>
    <property type="molecule type" value="Genomic_DNA"/>
</dbReference>
<dbReference type="NCBIfam" id="TIGR00072">
    <property type="entry name" value="hydrog_prot"/>
    <property type="match status" value="1"/>
</dbReference>
<dbReference type="InterPro" id="IPR023430">
    <property type="entry name" value="Pept_HybD-like_dom_sf"/>
</dbReference>
<dbReference type="PRINTS" id="PR00446">
    <property type="entry name" value="HYDRGNUPTAKE"/>
</dbReference>
<gene>
    <name evidence="5" type="ORF">SBU_000460</name>
</gene>
<keyword evidence="6" id="KW-1185">Reference proteome</keyword>
<dbReference type="GO" id="GO:0008047">
    <property type="term" value="F:enzyme activator activity"/>
    <property type="evidence" value="ECO:0007669"/>
    <property type="project" value="InterPro"/>
</dbReference>
<proteinExistence type="inferred from homology"/>
<dbReference type="CDD" id="cd00518">
    <property type="entry name" value="H2MP"/>
    <property type="match status" value="1"/>
</dbReference>
<dbReference type="GO" id="GO:0016485">
    <property type="term" value="P:protein processing"/>
    <property type="evidence" value="ECO:0007669"/>
    <property type="project" value="TreeGrafter"/>
</dbReference>
<dbReference type="InterPro" id="IPR000671">
    <property type="entry name" value="Peptidase_A31"/>
</dbReference>
<evidence type="ECO:0000313" key="6">
    <source>
        <dbReference type="Proteomes" id="UP000185779"/>
    </source>
</evidence>
<evidence type="ECO:0000313" key="5">
    <source>
        <dbReference type="EMBL" id="OFV66493.1"/>
    </source>
</evidence>
<evidence type="ECO:0000256" key="4">
    <source>
        <dbReference type="ARBA" id="ARBA00022801"/>
    </source>
</evidence>
<organism evidence="5 6">
    <name type="scientific">Candidatus Syntropharchaeum butanivorans</name>
    <dbReference type="NCBI Taxonomy" id="1839936"/>
    <lineage>
        <taxon>Archaea</taxon>
        <taxon>Methanobacteriati</taxon>
        <taxon>Methanobacteriota</taxon>
        <taxon>Stenosarchaea group</taxon>
        <taxon>Methanomicrobia</taxon>
        <taxon>Methanosarcinales</taxon>
        <taxon>ANME-2 cluster</taxon>
        <taxon>Candidatus Syntropharchaeum</taxon>
    </lineage>
</organism>
<dbReference type="Pfam" id="PF01750">
    <property type="entry name" value="HycI"/>
    <property type="match status" value="1"/>
</dbReference>
<evidence type="ECO:0000256" key="1">
    <source>
        <dbReference type="ARBA" id="ARBA00006814"/>
    </source>
</evidence>
<name>A0A1F2P5S4_9EURY</name>
<evidence type="ECO:0000256" key="2">
    <source>
        <dbReference type="ARBA" id="ARBA00022670"/>
    </source>
</evidence>
<dbReference type="SUPFAM" id="SSF53163">
    <property type="entry name" value="HybD-like"/>
    <property type="match status" value="1"/>
</dbReference>
<dbReference type="STRING" id="1839936.SBU_000460"/>
<dbReference type="PANTHER" id="PTHR30302">
    <property type="entry name" value="HYDROGENASE 1 MATURATION PROTEASE"/>
    <property type="match status" value="1"/>
</dbReference>